<name>A0A3N4M2F6_9PEZI</name>
<dbReference type="InParanoid" id="A0A3N4M2F6"/>
<dbReference type="EMBL" id="ML121530">
    <property type="protein sequence ID" value="RPB28128.1"/>
    <property type="molecule type" value="Genomic_DNA"/>
</dbReference>
<organism evidence="1 2">
    <name type="scientific">Terfezia boudieri ATCC MYA-4762</name>
    <dbReference type="NCBI Taxonomy" id="1051890"/>
    <lineage>
        <taxon>Eukaryota</taxon>
        <taxon>Fungi</taxon>
        <taxon>Dikarya</taxon>
        <taxon>Ascomycota</taxon>
        <taxon>Pezizomycotina</taxon>
        <taxon>Pezizomycetes</taxon>
        <taxon>Pezizales</taxon>
        <taxon>Pezizaceae</taxon>
        <taxon>Terfezia</taxon>
    </lineage>
</organism>
<evidence type="ECO:0000313" key="1">
    <source>
        <dbReference type="EMBL" id="RPB28128.1"/>
    </source>
</evidence>
<gene>
    <name evidence="1" type="ORF">L211DRAFT_891977</name>
</gene>
<keyword evidence="2" id="KW-1185">Reference proteome</keyword>
<dbReference type="AlphaFoldDB" id="A0A3N4M2F6"/>
<sequence length="126" mass="14679">MSTTSLPYGLQTARPDLYFRYTAVEVELLGLRAECAAWHQNIKYVESILEKLLRLGENGQSTVSNWYSSELEFLQSERAICSWGMRQVKLQRLRIEEEHAAIHWEWMEWVGLNGEQGPQNSLAYLE</sequence>
<protein>
    <submittedName>
        <fullName evidence="1">Uncharacterized protein</fullName>
    </submittedName>
</protein>
<dbReference type="OrthoDB" id="10304392at2759"/>
<accession>A0A3N4M2F6</accession>
<reference evidence="1 2" key="1">
    <citation type="journal article" date="2018" name="Nat. Ecol. Evol.">
        <title>Pezizomycetes genomes reveal the molecular basis of ectomycorrhizal truffle lifestyle.</title>
        <authorList>
            <person name="Murat C."/>
            <person name="Payen T."/>
            <person name="Noel B."/>
            <person name="Kuo A."/>
            <person name="Morin E."/>
            <person name="Chen J."/>
            <person name="Kohler A."/>
            <person name="Krizsan K."/>
            <person name="Balestrini R."/>
            <person name="Da Silva C."/>
            <person name="Montanini B."/>
            <person name="Hainaut M."/>
            <person name="Levati E."/>
            <person name="Barry K.W."/>
            <person name="Belfiori B."/>
            <person name="Cichocki N."/>
            <person name="Clum A."/>
            <person name="Dockter R.B."/>
            <person name="Fauchery L."/>
            <person name="Guy J."/>
            <person name="Iotti M."/>
            <person name="Le Tacon F."/>
            <person name="Lindquist E.A."/>
            <person name="Lipzen A."/>
            <person name="Malagnac F."/>
            <person name="Mello A."/>
            <person name="Molinier V."/>
            <person name="Miyauchi S."/>
            <person name="Poulain J."/>
            <person name="Riccioni C."/>
            <person name="Rubini A."/>
            <person name="Sitrit Y."/>
            <person name="Splivallo R."/>
            <person name="Traeger S."/>
            <person name="Wang M."/>
            <person name="Zifcakova L."/>
            <person name="Wipf D."/>
            <person name="Zambonelli A."/>
            <person name="Paolocci F."/>
            <person name="Nowrousian M."/>
            <person name="Ottonello S."/>
            <person name="Baldrian P."/>
            <person name="Spatafora J.W."/>
            <person name="Henrissat B."/>
            <person name="Nagy L.G."/>
            <person name="Aury J.M."/>
            <person name="Wincker P."/>
            <person name="Grigoriev I.V."/>
            <person name="Bonfante P."/>
            <person name="Martin F.M."/>
        </authorList>
    </citation>
    <scope>NUCLEOTIDE SEQUENCE [LARGE SCALE GENOMIC DNA]</scope>
    <source>
        <strain evidence="1 2">ATCC MYA-4762</strain>
    </source>
</reference>
<evidence type="ECO:0000313" key="2">
    <source>
        <dbReference type="Proteomes" id="UP000267821"/>
    </source>
</evidence>
<dbReference type="Proteomes" id="UP000267821">
    <property type="component" value="Unassembled WGS sequence"/>
</dbReference>
<proteinExistence type="predicted"/>